<protein>
    <submittedName>
        <fullName evidence="3">Uncharacterized protein</fullName>
    </submittedName>
</protein>
<organism evidence="3 4">
    <name type="scientific">Ziziphus jujuba var. spinosa</name>
    <dbReference type="NCBI Taxonomy" id="714518"/>
    <lineage>
        <taxon>Eukaryota</taxon>
        <taxon>Viridiplantae</taxon>
        <taxon>Streptophyta</taxon>
        <taxon>Embryophyta</taxon>
        <taxon>Tracheophyta</taxon>
        <taxon>Spermatophyta</taxon>
        <taxon>Magnoliopsida</taxon>
        <taxon>eudicotyledons</taxon>
        <taxon>Gunneridae</taxon>
        <taxon>Pentapetalae</taxon>
        <taxon>rosids</taxon>
        <taxon>fabids</taxon>
        <taxon>Rosales</taxon>
        <taxon>Rhamnaceae</taxon>
        <taxon>Paliureae</taxon>
        <taxon>Ziziphus</taxon>
    </lineage>
</organism>
<accession>A0A978UZ05</accession>
<keyword evidence="2" id="KW-0328">Glycosyltransferase</keyword>
<dbReference type="PANTHER" id="PTHR48047:SF45">
    <property type="entry name" value="SCOPOLETIN GLUCOSYLTRANSFERASE-LIKE"/>
    <property type="match status" value="1"/>
</dbReference>
<reference evidence="3" key="1">
    <citation type="journal article" date="2021" name="Front. Plant Sci.">
        <title>Chromosome-Scale Genome Assembly for Chinese Sour Jujube and Insights Into Its Genome Evolution and Domestication Signature.</title>
        <authorList>
            <person name="Shen L.-Y."/>
            <person name="Luo H."/>
            <person name="Wang X.-L."/>
            <person name="Wang X.-M."/>
            <person name="Qiu X.-J."/>
            <person name="Liu H."/>
            <person name="Zhou S.-S."/>
            <person name="Jia K.-H."/>
            <person name="Nie S."/>
            <person name="Bao Y.-T."/>
            <person name="Zhang R.-G."/>
            <person name="Yun Q.-Z."/>
            <person name="Chai Y.-H."/>
            <person name="Lu J.-Y."/>
            <person name="Li Y."/>
            <person name="Zhao S.-W."/>
            <person name="Mao J.-F."/>
            <person name="Jia S.-G."/>
            <person name="Mao Y.-M."/>
        </authorList>
    </citation>
    <scope>NUCLEOTIDE SEQUENCE</scope>
    <source>
        <strain evidence="3">AT0</strain>
        <tissue evidence="3">Leaf</tissue>
    </source>
</reference>
<dbReference type="Gene3D" id="3.40.50.2000">
    <property type="entry name" value="Glycogen Phosphorylase B"/>
    <property type="match status" value="2"/>
</dbReference>
<dbReference type="PANTHER" id="PTHR48047">
    <property type="entry name" value="GLYCOSYLTRANSFERASE"/>
    <property type="match status" value="1"/>
</dbReference>
<dbReference type="SUPFAM" id="SSF53756">
    <property type="entry name" value="UDP-Glycosyltransferase/glycogen phosphorylase"/>
    <property type="match status" value="1"/>
</dbReference>
<name>A0A978UZ05_ZIZJJ</name>
<sequence>MGLKAWSVGPVSLWVNWDVSDKAERFNIAGRDGHDEVFEWLNSKEDNLVIYINFGSLTKFSATQLREIAHGLEVLLSIRSYTLSKVSLL</sequence>
<dbReference type="GO" id="GO:0035251">
    <property type="term" value="F:UDP-glucosyltransferase activity"/>
    <property type="evidence" value="ECO:0007669"/>
    <property type="project" value="UniProtKB-ARBA"/>
</dbReference>
<dbReference type="AlphaFoldDB" id="A0A978UZ05"/>
<dbReference type="Proteomes" id="UP000813462">
    <property type="component" value="Unassembled WGS sequence"/>
</dbReference>
<comment type="caution">
    <text evidence="3">The sequence shown here is derived from an EMBL/GenBank/DDBJ whole genome shotgun (WGS) entry which is preliminary data.</text>
</comment>
<evidence type="ECO:0000313" key="3">
    <source>
        <dbReference type="EMBL" id="KAH7520221.1"/>
    </source>
</evidence>
<evidence type="ECO:0000256" key="1">
    <source>
        <dbReference type="ARBA" id="ARBA00009995"/>
    </source>
</evidence>
<keyword evidence="2" id="KW-0808">Transferase</keyword>
<evidence type="ECO:0000256" key="2">
    <source>
        <dbReference type="ARBA" id="ARBA00022676"/>
    </source>
</evidence>
<gene>
    <name evidence="3" type="ORF">FEM48_Zijuj08G0121300</name>
</gene>
<proteinExistence type="inferred from homology"/>
<comment type="similarity">
    <text evidence="1">Belongs to the UDP-glycosyltransferase family.</text>
</comment>
<dbReference type="EMBL" id="JAEACU010000008">
    <property type="protein sequence ID" value="KAH7520221.1"/>
    <property type="molecule type" value="Genomic_DNA"/>
</dbReference>
<evidence type="ECO:0000313" key="4">
    <source>
        <dbReference type="Proteomes" id="UP000813462"/>
    </source>
</evidence>